<keyword evidence="2" id="KW-0808">Transferase</keyword>
<evidence type="ECO:0000256" key="8">
    <source>
        <dbReference type="PIRSR" id="PIRSR600101-2"/>
    </source>
</evidence>
<dbReference type="GO" id="GO:0036374">
    <property type="term" value="F:glutathione hydrolase activity"/>
    <property type="evidence" value="ECO:0000318"/>
    <property type="project" value="GO_Central"/>
</dbReference>
<dbReference type="Pfam" id="PF01019">
    <property type="entry name" value="G_glu_transpept"/>
    <property type="match status" value="1"/>
</dbReference>
<keyword evidence="10" id="KW-1185">Reference proteome</keyword>
<keyword evidence="4" id="KW-0325">Glycoprotein</keyword>
<dbReference type="InterPro" id="IPR029055">
    <property type="entry name" value="Ntn_hydrolases_N"/>
</dbReference>
<accession>A7RVG4</accession>
<feature type="binding site" evidence="8">
    <location>
        <position position="483"/>
    </location>
    <ligand>
        <name>L-glutamate</name>
        <dbReference type="ChEBI" id="CHEBI:29985"/>
    </ligand>
</feature>
<sequence>MGAVFWVFGWSIGNYVTGPSSGGKAKPNPIPPVDSSGGPYYRGAVAADAKNCSAIGVNILKRKGSAVDAAIATMLCVGVINMHSTGVGGGGFMLVYNKTSNTTEAIDFREKAPVAANESMFVDKVRDAKFGGLAVGVPGEVRGYYKAWEKYGRLRWRDIVQPAIDIAKNGFYIGKPVHDAASELKDEIINNPGLRELLFKTDGKTLKDRDSPITNLKYAATLKTIRDNPHSFYNGTLARNIIRDIQFMEPQGIMGLDDLKNYTAEIRKGLSGRLGPNLVMHTVPPPASGAVMHLLLDILKGYNFTESSRDLKDTNTSTLTYHRITEASKFAFAWRSRLADPAFDGSVEKYVEKMLDQSTADYLRAQIWDNQTHDNVSYYANYFSYEDHGTSHLAVLAPNGDAVSLTSSINLRFGNQHRSTTTGIIYNDQMSDFDNPGSKRHAGLSPSELNFPAPGKRPFSSMTPVIITDNNGNVKMVFGASGGKQIITATSQAIMNKLWFGRSLKQSIEDLRIHTQLIPDDFLYHEANFPRDILDGLRNLGHDLKELKHYAAVQGIVRETRGEIYAWSDSRKSGKPGGF</sequence>
<keyword evidence="1" id="KW-0645">Protease</keyword>
<evidence type="ECO:0000256" key="3">
    <source>
        <dbReference type="ARBA" id="ARBA00022801"/>
    </source>
</evidence>
<feature type="binding site" evidence="8">
    <location>
        <begin position="408"/>
        <end position="410"/>
    </location>
    <ligand>
        <name>L-glutamate</name>
        <dbReference type="ChEBI" id="CHEBI:29985"/>
    </ligand>
</feature>
<feature type="binding site" evidence="8">
    <location>
        <position position="432"/>
    </location>
    <ligand>
        <name>L-glutamate</name>
        <dbReference type="ChEBI" id="CHEBI:29985"/>
    </ligand>
</feature>
<dbReference type="AlphaFoldDB" id="A7RVG4"/>
<dbReference type="GO" id="GO:0006508">
    <property type="term" value="P:proteolysis"/>
    <property type="evidence" value="ECO:0007669"/>
    <property type="project" value="UniProtKB-KW"/>
</dbReference>
<dbReference type="EMBL" id="DS469543">
    <property type="protein sequence ID" value="EDO44572.1"/>
    <property type="molecule type" value="Genomic_DNA"/>
</dbReference>
<organism evidence="9 10">
    <name type="scientific">Nematostella vectensis</name>
    <name type="common">Starlet sea anemone</name>
    <dbReference type="NCBI Taxonomy" id="45351"/>
    <lineage>
        <taxon>Eukaryota</taxon>
        <taxon>Metazoa</taxon>
        <taxon>Cnidaria</taxon>
        <taxon>Anthozoa</taxon>
        <taxon>Hexacorallia</taxon>
        <taxon>Actiniaria</taxon>
        <taxon>Edwardsiidae</taxon>
        <taxon>Nematostella</taxon>
    </lineage>
</organism>
<dbReference type="GO" id="GO:0006751">
    <property type="term" value="P:glutathione catabolic process"/>
    <property type="evidence" value="ECO:0000318"/>
    <property type="project" value="GO_Central"/>
</dbReference>
<dbReference type="NCBIfam" id="TIGR00066">
    <property type="entry name" value="g_glut_trans"/>
    <property type="match status" value="1"/>
</dbReference>
<keyword evidence="3" id="KW-0378">Hydrolase</keyword>
<dbReference type="InterPro" id="IPR000101">
    <property type="entry name" value="GGT_peptidase"/>
</dbReference>
<evidence type="ECO:0000313" key="9">
    <source>
        <dbReference type="EMBL" id="EDO44572.1"/>
    </source>
</evidence>
<evidence type="ECO:0000256" key="2">
    <source>
        <dbReference type="ARBA" id="ARBA00022679"/>
    </source>
</evidence>
<name>A7RVG4_NEMVE</name>
<dbReference type="InterPro" id="IPR043138">
    <property type="entry name" value="GGT_lsub"/>
</dbReference>
<dbReference type="HOGENOM" id="CLU_014813_4_1_1"/>
<dbReference type="OrthoDB" id="1081007at2759"/>
<dbReference type="KEGG" id="nve:5516580"/>
<dbReference type="PhylomeDB" id="A7RVG4"/>
<keyword evidence="6" id="KW-0800">Toxin</keyword>
<evidence type="ECO:0000256" key="4">
    <source>
        <dbReference type="ARBA" id="ARBA00023180"/>
    </source>
</evidence>
<keyword evidence="6" id="KW-1199">Hemostasis impairing toxin</keyword>
<evidence type="ECO:0008006" key="11">
    <source>
        <dbReference type="Google" id="ProtNLM"/>
    </source>
</evidence>
<dbReference type="PRINTS" id="PR01210">
    <property type="entry name" value="GGTRANSPTASE"/>
</dbReference>
<keyword evidence="5" id="KW-0012">Acyltransferase</keyword>
<dbReference type="SUPFAM" id="SSF56235">
    <property type="entry name" value="N-terminal nucleophile aminohydrolases (Ntn hydrolases)"/>
    <property type="match status" value="1"/>
</dbReference>
<dbReference type="eggNOG" id="KOG2410">
    <property type="taxonomic scope" value="Eukaryota"/>
</dbReference>
<dbReference type="PANTHER" id="PTHR11686">
    <property type="entry name" value="GAMMA GLUTAMYL TRANSPEPTIDASE"/>
    <property type="match status" value="1"/>
</dbReference>
<dbReference type="Gene3D" id="1.10.246.130">
    <property type="match status" value="1"/>
</dbReference>
<dbReference type="PANTHER" id="PTHR11686:SF9">
    <property type="entry name" value="RE13973P"/>
    <property type="match status" value="1"/>
</dbReference>
<gene>
    <name evidence="9" type="ORF">NEMVEDRAFT_v1g202733</name>
</gene>
<reference evidence="9 10" key="1">
    <citation type="journal article" date="2007" name="Science">
        <title>Sea anemone genome reveals ancestral eumetazoan gene repertoire and genomic organization.</title>
        <authorList>
            <person name="Putnam N.H."/>
            <person name="Srivastava M."/>
            <person name="Hellsten U."/>
            <person name="Dirks B."/>
            <person name="Chapman J."/>
            <person name="Salamov A."/>
            <person name="Terry A."/>
            <person name="Shapiro H."/>
            <person name="Lindquist E."/>
            <person name="Kapitonov V.V."/>
            <person name="Jurka J."/>
            <person name="Genikhovich G."/>
            <person name="Grigoriev I.V."/>
            <person name="Lucas S.M."/>
            <person name="Steele R.E."/>
            <person name="Finnerty J.R."/>
            <person name="Technau U."/>
            <person name="Martindale M.Q."/>
            <person name="Rokhsar D.S."/>
        </authorList>
    </citation>
    <scope>NUCLEOTIDE SEQUENCE [LARGE SCALE GENOMIC DNA]</scope>
    <source>
        <strain evidence="10">CH2 X CH6</strain>
    </source>
</reference>
<evidence type="ECO:0000256" key="5">
    <source>
        <dbReference type="ARBA" id="ARBA00023315"/>
    </source>
</evidence>
<dbReference type="InterPro" id="IPR043137">
    <property type="entry name" value="GGT_ssub_C"/>
</dbReference>
<evidence type="ECO:0000256" key="1">
    <source>
        <dbReference type="ARBA" id="ARBA00022670"/>
    </source>
</evidence>
<feature type="active site" description="Nucleophile" evidence="7">
    <location>
        <position position="390"/>
    </location>
</feature>
<evidence type="ECO:0000256" key="7">
    <source>
        <dbReference type="PIRSR" id="PIRSR600101-1"/>
    </source>
</evidence>
<evidence type="ECO:0000313" key="10">
    <source>
        <dbReference type="Proteomes" id="UP000001593"/>
    </source>
</evidence>
<dbReference type="OMA" id="APACTTH"/>
<feature type="binding site" evidence="8">
    <location>
        <begin position="460"/>
        <end position="461"/>
    </location>
    <ligand>
        <name>L-glutamate</name>
        <dbReference type="ChEBI" id="CHEBI:29985"/>
    </ligand>
</feature>
<dbReference type="GO" id="GO:0005886">
    <property type="term" value="C:plasma membrane"/>
    <property type="evidence" value="ECO:0000318"/>
    <property type="project" value="GO_Central"/>
</dbReference>
<proteinExistence type="predicted"/>
<dbReference type="Gene3D" id="3.60.20.40">
    <property type="match status" value="1"/>
</dbReference>
<dbReference type="GO" id="GO:0016746">
    <property type="term" value="F:acyltransferase activity"/>
    <property type="evidence" value="ECO:0007669"/>
    <property type="project" value="UniProtKB-KW"/>
</dbReference>
<dbReference type="Proteomes" id="UP000001593">
    <property type="component" value="Unassembled WGS sequence"/>
</dbReference>
<protein>
    <recommendedName>
        <fullName evidence="11">Gamma-glutamyltransferase</fullName>
    </recommendedName>
</protein>
<dbReference type="FunFam" id="3.60.20.40:FF:000001">
    <property type="entry name" value="Gamma-glutamyltranspeptidase 1"/>
    <property type="match status" value="1"/>
</dbReference>
<dbReference type="STRING" id="45351.A7RVG4"/>
<keyword evidence="6" id="KW-1202">Platelet aggregation activating toxin</keyword>
<dbReference type="InParanoid" id="A7RVG4"/>
<dbReference type="FunFam" id="1.10.246.130:FF:000005">
    <property type="entry name" value="Gamma-glutamyltranspeptidase 1, putative"/>
    <property type="match status" value="1"/>
</dbReference>
<feature type="binding site" evidence="8">
    <location>
        <position position="109"/>
    </location>
    <ligand>
        <name>L-glutamate</name>
        <dbReference type="ChEBI" id="CHEBI:29985"/>
    </ligand>
</feature>
<evidence type="ECO:0000256" key="6">
    <source>
        <dbReference type="ARBA" id="ARBA00084097"/>
    </source>
</evidence>